<proteinExistence type="predicted"/>
<dbReference type="FunFam" id="1.20.1250.20:FF:000223">
    <property type="entry name" value="Major facilitator superfamily domain-containing protein"/>
    <property type="match status" value="1"/>
</dbReference>
<name>B4LWV0_DROVI</name>
<protein>
    <recommendedName>
        <fullName evidence="7">Major facilitator superfamily (MFS) profile domain-containing protein</fullName>
    </recommendedName>
</protein>
<evidence type="ECO:0000259" key="7">
    <source>
        <dbReference type="PROSITE" id="PS50850"/>
    </source>
</evidence>
<dbReference type="SUPFAM" id="SSF103473">
    <property type="entry name" value="MFS general substrate transporter"/>
    <property type="match status" value="1"/>
</dbReference>
<dbReference type="GO" id="GO:0031526">
    <property type="term" value="C:brush border membrane"/>
    <property type="evidence" value="ECO:0007669"/>
    <property type="project" value="TreeGrafter"/>
</dbReference>
<feature type="domain" description="Major facilitator superfamily (MFS) profile" evidence="7">
    <location>
        <begin position="117"/>
        <end position="547"/>
    </location>
</feature>
<feature type="transmembrane region" description="Helical" evidence="6">
    <location>
        <begin position="211"/>
        <end position="237"/>
    </location>
</feature>
<dbReference type="Gene3D" id="1.20.1250.20">
    <property type="entry name" value="MFS general substrate transporter like domains"/>
    <property type="match status" value="1"/>
</dbReference>
<dbReference type="GO" id="GO:0022857">
    <property type="term" value="F:transmembrane transporter activity"/>
    <property type="evidence" value="ECO:0007669"/>
    <property type="project" value="InterPro"/>
</dbReference>
<organism evidence="8 9">
    <name type="scientific">Drosophila virilis</name>
    <name type="common">Fruit fly</name>
    <dbReference type="NCBI Taxonomy" id="7244"/>
    <lineage>
        <taxon>Eukaryota</taxon>
        <taxon>Metazoa</taxon>
        <taxon>Ecdysozoa</taxon>
        <taxon>Arthropoda</taxon>
        <taxon>Hexapoda</taxon>
        <taxon>Insecta</taxon>
        <taxon>Pterygota</taxon>
        <taxon>Neoptera</taxon>
        <taxon>Endopterygota</taxon>
        <taxon>Diptera</taxon>
        <taxon>Brachycera</taxon>
        <taxon>Muscomorpha</taxon>
        <taxon>Ephydroidea</taxon>
        <taxon>Drosophilidae</taxon>
        <taxon>Drosophila</taxon>
    </lineage>
</organism>
<evidence type="ECO:0000256" key="2">
    <source>
        <dbReference type="ARBA" id="ARBA00022448"/>
    </source>
</evidence>
<accession>B4LWV0</accession>
<dbReference type="HOGENOM" id="CLU_001265_10_2_1"/>
<evidence type="ECO:0000313" key="8">
    <source>
        <dbReference type="EMBL" id="EDW66671.2"/>
    </source>
</evidence>
<keyword evidence="4 6" id="KW-1133">Transmembrane helix</keyword>
<dbReference type="CDD" id="cd17389">
    <property type="entry name" value="MFS_MFSD10"/>
    <property type="match status" value="1"/>
</dbReference>
<feature type="transmembrane region" description="Helical" evidence="6">
    <location>
        <begin position="526"/>
        <end position="542"/>
    </location>
</feature>
<gene>
    <name evidence="8" type="primary">Dvir\GJ23498</name>
    <name evidence="8" type="ORF">Dvir_GJ23498</name>
</gene>
<keyword evidence="9" id="KW-1185">Reference proteome</keyword>
<feature type="transmembrane region" description="Helical" evidence="6">
    <location>
        <begin position="175"/>
        <end position="199"/>
    </location>
</feature>
<dbReference type="STRING" id="7244.B4LWV0"/>
<comment type="subcellular location">
    <subcellularLocation>
        <location evidence="1">Membrane</location>
        <topology evidence="1">Multi-pass membrane protein</topology>
    </subcellularLocation>
</comment>
<evidence type="ECO:0000313" key="9">
    <source>
        <dbReference type="Proteomes" id="UP000008792"/>
    </source>
</evidence>
<evidence type="ECO:0000256" key="6">
    <source>
        <dbReference type="SAM" id="Phobius"/>
    </source>
</evidence>
<sequence length="547" mass="60446">MLIRQSERCLILIFNFHFGCFLAAYLEYRFLFGPSCWAHKQLCGRRRVISSRNKTTNLCTRTQLGAYNKNNNNNNNMTTLRNRENTRIPETEQQLGNSSNDNNNGKPAVPKEKSDPMIYIIFVSLLFDLLAFTIILPLLPSLLEYYRVNDSSGLYAWLTTRVRWFQQLLGAPDRYLSVLFGGFLGSMFSFLQFLASPIVGSLSDYYGRRPVLLICAFGIALSYLIWACSSNFALFVLARVVGGISKGNISLCMSVITDVSSVRTRGRGMALVGVAFSLGFIVGPMIGAMFAIFSDKSASGGAWFVLPSLLALGLALGDVLLLAICLRETLPQAKRAREISSALSYGLQLLNVSSIFKFAAIKNVPRKDTQALRTIGLIYFLYLFLYSGLEFTVTFLMYHKFGYSSMDQAKMFLTTGLVMTLLQGSVVRRLPEAKIKSYAIFSLYLIVPAFVLVGLAQTSRMLYAGMILFAISTAFAVTCLTTLVSKYGNDDQKGSVLGIFRSLGALARALGPVVGSIAFWCLGSKITYIAGGLLLFYPALALQRARI</sequence>
<feature type="transmembrane region" description="Helical" evidence="6">
    <location>
        <begin position="304"/>
        <end position="326"/>
    </location>
</feature>
<feature type="transmembrane region" description="Helical" evidence="6">
    <location>
        <begin position="9"/>
        <end position="26"/>
    </location>
</feature>
<keyword evidence="5 6" id="KW-0472">Membrane</keyword>
<dbReference type="KEGG" id="dvi:6629417"/>
<dbReference type="PANTHER" id="PTHR23504">
    <property type="entry name" value="MAJOR FACILITATOR SUPERFAMILY DOMAIN-CONTAINING PROTEIN 10"/>
    <property type="match status" value="1"/>
</dbReference>
<dbReference type="OrthoDB" id="196650at2759"/>
<dbReference type="InterPro" id="IPR020846">
    <property type="entry name" value="MFS_dom"/>
</dbReference>
<keyword evidence="3 6" id="KW-0812">Transmembrane</keyword>
<dbReference type="InParanoid" id="B4LWV0"/>
<reference evidence="8 9" key="1">
    <citation type="journal article" date="2007" name="Nature">
        <title>Evolution of genes and genomes on the Drosophila phylogeny.</title>
        <authorList>
            <consortium name="Drosophila 12 Genomes Consortium"/>
            <person name="Clark A.G."/>
            <person name="Eisen M.B."/>
            <person name="Smith D.R."/>
            <person name="Bergman C.M."/>
            <person name="Oliver B."/>
            <person name="Markow T.A."/>
            <person name="Kaufman T.C."/>
            <person name="Kellis M."/>
            <person name="Gelbart W."/>
            <person name="Iyer V.N."/>
            <person name="Pollard D.A."/>
            <person name="Sackton T.B."/>
            <person name="Larracuente A.M."/>
            <person name="Singh N.D."/>
            <person name="Abad J.P."/>
            <person name="Abt D.N."/>
            <person name="Adryan B."/>
            <person name="Aguade M."/>
            <person name="Akashi H."/>
            <person name="Anderson W.W."/>
            <person name="Aquadro C.F."/>
            <person name="Ardell D.H."/>
            <person name="Arguello R."/>
            <person name="Artieri C.G."/>
            <person name="Barbash D.A."/>
            <person name="Barker D."/>
            <person name="Barsanti P."/>
            <person name="Batterham P."/>
            <person name="Batzoglou S."/>
            <person name="Begun D."/>
            <person name="Bhutkar A."/>
            <person name="Blanco E."/>
            <person name="Bosak S.A."/>
            <person name="Bradley R.K."/>
            <person name="Brand A.D."/>
            <person name="Brent M.R."/>
            <person name="Brooks A.N."/>
            <person name="Brown R.H."/>
            <person name="Butlin R.K."/>
            <person name="Caggese C."/>
            <person name="Calvi B.R."/>
            <person name="Bernardo de Carvalho A."/>
            <person name="Caspi A."/>
            <person name="Castrezana S."/>
            <person name="Celniker S.E."/>
            <person name="Chang J.L."/>
            <person name="Chapple C."/>
            <person name="Chatterji S."/>
            <person name="Chinwalla A."/>
            <person name="Civetta A."/>
            <person name="Clifton S.W."/>
            <person name="Comeron J.M."/>
            <person name="Costello J.C."/>
            <person name="Coyne J.A."/>
            <person name="Daub J."/>
            <person name="David R.G."/>
            <person name="Delcher A.L."/>
            <person name="Delehaunty K."/>
            <person name="Do C.B."/>
            <person name="Ebling H."/>
            <person name="Edwards K."/>
            <person name="Eickbush T."/>
            <person name="Evans J.D."/>
            <person name="Filipski A."/>
            <person name="Findeiss S."/>
            <person name="Freyhult E."/>
            <person name="Fulton L."/>
            <person name="Fulton R."/>
            <person name="Garcia A.C."/>
            <person name="Gardiner A."/>
            <person name="Garfield D.A."/>
            <person name="Garvin B.E."/>
            <person name="Gibson G."/>
            <person name="Gilbert D."/>
            <person name="Gnerre S."/>
            <person name="Godfrey J."/>
            <person name="Good R."/>
            <person name="Gotea V."/>
            <person name="Gravely B."/>
            <person name="Greenberg A.J."/>
            <person name="Griffiths-Jones S."/>
            <person name="Gross S."/>
            <person name="Guigo R."/>
            <person name="Gustafson E.A."/>
            <person name="Haerty W."/>
            <person name="Hahn M.W."/>
            <person name="Halligan D.L."/>
            <person name="Halpern A.L."/>
            <person name="Halter G.M."/>
            <person name="Han M.V."/>
            <person name="Heger A."/>
            <person name="Hillier L."/>
            <person name="Hinrichs A.S."/>
            <person name="Holmes I."/>
            <person name="Hoskins R.A."/>
            <person name="Hubisz M.J."/>
            <person name="Hultmark D."/>
            <person name="Huntley M.A."/>
            <person name="Jaffe D.B."/>
            <person name="Jagadeeshan S."/>
            <person name="Jeck W.R."/>
            <person name="Johnson J."/>
            <person name="Jones C.D."/>
            <person name="Jordan W.C."/>
            <person name="Karpen G.H."/>
            <person name="Kataoka E."/>
            <person name="Keightley P.D."/>
            <person name="Kheradpour P."/>
            <person name="Kirkness E.F."/>
            <person name="Koerich L.B."/>
            <person name="Kristiansen K."/>
            <person name="Kudrna D."/>
            <person name="Kulathinal R.J."/>
            <person name="Kumar S."/>
            <person name="Kwok R."/>
            <person name="Lander E."/>
            <person name="Langley C.H."/>
            <person name="Lapoint R."/>
            <person name="Lazzaro B.P."/>
            <person name="Lee S.J."/>
            <person name="Levesque L."/>
            <person name="Li R."/>
            <person name="Lin C.F."/>
            <person name="Lin M.F."/>
            <person name="Lindblad-Toh K."/>
            <person name="Llopart A."/>
            <person name="Long M."/>
            <person name="Low L."/>
            <person name="Lozovsky E."/>
            <person name="Lu J."/>
            <person name="Luo M."/>
            <person name="Machado C.A."/>
            <person name="Makalowski W."/>
            <person name="Marzo M."/>
            <person name="Matsuda M."/>
            <person name="Matzkin L."/>
            <person name="McAllister B."/>
            <person name="McBride C.S."/>
            <person name="McKernan B."/>
            <person name="McKernan K."/>
            <person name="Mendez-Lago M."/>
            <person name="Minx P."/>
            <person name="Mollenhauer M.U."/>
            <person name="Montooth K."/>
            <person name="Mount S.M."/>
            <person name="Mu X."/>
            <person name="Myers E."/>
            <person name="Negre B."/>
            <person name="Newfeld S."/>
            <person name="Nielsen R."/>
            <person name="Noor M.A."/>
            <person name="O'Grady P."/>
            <person name="Pachter L."/>
            <person name="Papaceit M."/>
            <person name="Parisi M.J."/>
            <person name="Parisi M."/>
            <person name="Parts L."/>
            <person name="Pedersen J.S."/>
            <person name="Pesole G."/>
            <person name="Phillippy A.M."/>
            <person name="Ponting C.P."/>
            <person name="Pop M."/>
            <person name="Porcelli D."/>
            <person name="Powell J.R."/>
            <person name="Prohaska S."/>
            <person name="Pruitt K."/>
            <person name="Puig M."/>
            <person name="Quesneville H."/>
            <person name="Ram K.R."/>
            <person name="Rand D."/>
            <person name="Rasmussen M.D."/>
            <person name="Reed L.K."/>
            <person name="Reenan R."/>
            <person name="Reily A."/>
            <person name="Remington K.A."/>
            <person name="Rieger T.T."/>
            <person name="Ritchie M.G."/>
            <person name="Robin C."/>
            <person name="Rogers Y.H."/>
            <person name="Rohde C."/>
            <person name="Rozas J."/>
            <person name="Rubenfield M.J."/>
            <person name="Ruiz A."/>
            <person name="Russo S."/>
            <person name="Salzberg S.L."/>
            <person name="Sanchez-Gracia A."/>
            <person name="Saranga D.J."/>
            <person name="Sato H."/>
            <person name="Schaeffer S.W."/>
            <person name="Schatz M.C."/>
            <person name="Schlenke T."/>
            <person name="Schwartz R."/>
            <person name="Segarra C."/>
            <person name="Singh R.S."/>
            <person name="Sirot L."/>
            <person name="Sirota M."/>
            <person name="Sisneros N.B."/>
            <person name="Smith C.D."/>
            <person name="Smith T.F."/>
            <person name="Spieth J."/>
            <person name="Stage D.E."/>
            <person name="Stark A."/>
            <person name="Stephan W."/>
            <person name="Strausberg R.L."/>
            <person name="Strempel S."/>
            <person name="Sturgill D."/>
            <person name="Sutton G."/>
            <person name="Sutton G.G."/>
            <person name="Tao W."/>
            <person name="Teichmann S."/>
            <person name="Tobari Y.N."/>
            <person name="Tomimura Y."/>
            <person name="Tsolas J.M."/>
            <person name="Valente V.L."/>
            <person name="Venter E."/>
            <person name="Venter J.C."/>
            <person name="Vicario S."/>
            <person name="Vieira F.G."/>
            <person name="Vilella A.J."/>
            <person name="Villasante A."/>
            <person name="Walenz B."/>
            <person name="Wang J."/>
            <person name="Wasserman M."/>
            <person name="Watts T."/>
            <person name="Wilson D."/>
            <person name="Wilson R.K."/>
            <person name="Wing R.A."/>
            <person name="Wolfner M.F."/>
            <person name="Wong A."/>
            <person name="Wong G.K."/>
            <person name="Wu C.I."/>
            <person name="Wu G."/>
            <person name="Yamamoto D."/>
            <person name="Yang H.P."/>
            <person name="Yang S.P."/>
            <person name="Yorke J.A."/>
            <person name="Yoshida K."/>
            <person name="Zdobnov E."/>
            <person name="Zhang P."/>
            <person name="Zhang Y."/>
            <person name="Zimin A.V."/>
            <person name="Baldwin J."/>
            <person name="Abdouelleil A."/>
            <person name="Abdulkadir J."/>
            <person name="Abebe A."/>
            <person name="Abera B."/>
            <person name="Abreu J."/>
            <person name="Acer S.C."/>
            <person name="Aftuck L."/>
            <person name="Alexander A."/>
            <person name="An P."/>
            <person name="Anderson E."/>
            <person name="Anderson S."/>
            <person name="Arachi H."/>
            <person name="Azer M."/>
            <person name="Bachantsang P."/>
            <person name="Barry A."/>
            <person name="Bayul T."/>
            <person name="Berlin A."/>
            <person name="Bessette D."/>
            <person name="Bloom T."/>
            <person name="Blye J."/>
            <person name="Boguslavskiy L."/>
            <person name="Bonnet C."/>
            <person name="Boukhgalter B."/>
            <person name="Bourzgui I."/>
            <person name="Brown A."/>
            <person name="Cahill P."/>
            <person name="Channer S."/>
            <person name="Cheshatsang Y."/>
            <person name="Chuda L."/>
            <person name="Citroen M."/>
            <person name="Collymore A."/>
            <person name="Cooke P."/>
            <person name="Costello M."/>
            <person name="D'Aco K."/>
            <person name="Daza R."/>
            <person name="De Haan G."/>
            <person name="DeGray S."/>
            <person name="DeMaso C."/>
            <person name="Dhargay N."/>
            <person name="Dooley K."/>
            <person name="Dooley E."/>
            <person name="Doricent M."/>
            <person name="Dorje P."/>
            <person name="Dorjee K."/>
            <person name="Dupes A."/>
            <person name="Elong R."/>
            <person name="Falk J."/>
            <person name="Farina A."/>
            <person name="Faro S."/>
            <person name="Ferguson D."/>
            <person name="Fisher S."/>
            <person name="Foley C.D."/>
            <person name="Franke A."/>
            <person name="Friedrich D."/>
            <person name="Gadbois L."/>
            <person name="Gearin G."/>
            <person name="Gearin C.R."/>
            <person name="Giannoukos G."/>
            <person name="Goode T."/>
            <person name="Graham J."/>
            <person name="Grandbois E."/>
            <person name="Grewal S."/>
            <person name="Gyaltsen K."/>
            <person name="Hafez N."/>
            <person name="Hagos B."/>
            <person name="Hall J."/>
            <person name="Henson C."/>
            <person name="Hollinger A."/>
            <person name="Honan T."/>
            <person name="Huard M.D."/>
            <person name="Hughes L."/>
            <person name="Hurhula B."/>
            <person name="Husby M.E."/>
            <person name="Kamat A."/>
            <person name="Kanga B."/>
            <person name="Kashin S."/>
            <person name="Khazanovich D."/>
            <person name="Kisner P."/>
            <person name="Lance K."/>
            <person name="Lara M."/>
            <person name="Lee W."/>
            <person name="Lennon N."/>
            <person name="Letendre F."/>
            <person name="LeVine R."/>
            <person name="Lipovsky A."/>
            <person name="Liu X."/>
            <person name="Liu J."/>
            <person name="Liu S."/>
            <person name="Lokyitsang T."/>
            <person name="Lokyitsang Y."/>
            <person name="Lubonja R."/>
            <person name="Lui A."/>
            <person name="MacDonald P."/>
            <person name="Magnisalis V."/>
            <person name="Maru K."/>
            <person name="Matthews C."/>
            <person name="McCusker W."/>
            <person name="McDonough S."/>
            <person name="Mehta T."/>
            <person name="Meldrim J."/>
            <person name="Meneus L."/>
            <person name="Mihai O."/>
            <person name="Mihalev A."/>
            <person name="Mihova T."/>
            <person name="Mittelman R."/>
            <person name="Mlenga V."/>
            <person name="Montmayeur A."/>
            <person name="Mulrain L."/>
            <person name="Navidi A."/>
            <person name="Naylor J."/>
            <person name="Negash T."/>
            <person name="Nguyen T."/>
            <person name="Nguyen N."/>
            <person name="Nicol R."/>
            <person name="Norbu C."/>
            <person name="Norbu N."/>
            <person name="Novod N."/>
            <person name="O'Neill B."/>
            <person name="Osman S."/>
            <person name="Markiewicz E."/>
            <person name="Oyono O.L."/>
            <person name="Patti C."/>
            <person name="Phunkhang P."/>
            <person name="Pierre F."/>
            <person name="Priest M."/>
            <person name="Raghuraman S."/>
            <person name="Rege F."/>
            <person name="Reyes R."/>
            <person name="Rise C."/>
            <person name="Rogov P."/>
            <person name="Ross K."/>
            <person name="Ryan E."/>
            <person name="Settipalli S."/>
            <person name="Shea T."/>
            <person name="Sherpa N."/>
            <person name="Shi L."/>
            <person name="Shih D."/>
            <person name="Sparrow T."/>
            <person name="Spaulding J."/>
            <person name="Stalker J."/>
            <person name="Stange-Thomann N."/>
            <person name="Stavropoulos S."/>
            <person name="Stone C."/>
            <person name="Strader C."/>
            <person name="Tesfaye S."/>
            <person name="Thomson T."/>
            <person name="Thoulutsang Y."/>
            <person name="Thoulutsang D."/>
            <person name="Topham K."/>
            <person name="Topping I."/>
            <person name="Tsamla T."/>
            <person name="Vassiliev H."/>
            <person name="Vo A."/>
            <person name="Wangchuk T."/>
            <person name="Wangdi T."/>
            <person name="Weiand M."/>
            <person name="Wilkinson J."/>
            <person name="Wilson A."/>
            <person name="Yadav S."/>
            <person name="Young G."/>
            <person name="Yu Q."/>
            <person name="Zembek L."/>
            <person name="Zhong D."/>
            <person name="Zimmer A."/>
            <person name="Zwirko Z."/>
            <person name="Jaffe D.B."/>
            <person name="Alvarez P."/>
            <person name="Brockman W."/>
            <person name="Butler J."/>
            <person name="Chin C."/>
            <person name="Gnerre S."/>
            <person name="Grabherr M."/>
            <person name="Kleber M."/>
            <person name="Mauceli E."/>
            <person name="MacCallum I."/>
        </authorList>
    </citation>
    <scope>NUCLEOTIDE SEQUENCE [LARGE SCALE GENOMIC DNA]</scope>
    <source>
        <strain evidence="9">Tucson 15010-1051.87</strain>
    </source>
</reference>
<dbReference type="EMBL" id="CH940650">
    <property type="protein sequence ID" value="EDW66671.2"/>
    <property type="molecule type" value="Genomic_DNA"/>
</dbReference>
<dbReference type="InterPro" id="IPR011701">
    <property type="entry name" value="MFS"/>
</dbReference>
<dbReference type="Pfam" id="PF07690">
    <property type="entry name" value="MFS_1"/>
    <property type="match status" value="1"/>
</dbReference>
<dbReference type="PROSITE" id="PS50850">
    <property type="entry name" value="MFS"/>
    <property type="match status" value="1"/>
</dbReference>
<feature type="transmembrane region" description="Helical" evidence="6">
    <location>
        <begin position="117"/>
        <end position="139"/>
    </location>
</feature>
<evidence type="ECO:0000256" key="1">
    <source>
        <dbReference type="ARBA" id="ARBA00004141"/>
    </source>
</evidence>
<dbReference type="PANTHER" id="PTHR23504:SF31">
    <property type="entry name" value="MAJOR FACILITATOR SUPERFAMILY DOMAIN-CONTAINING PROTEIN 10"/>
    <property type="match status" value="1"/>
</dbReference>
<feature type="transmembrane region" description="Helical" evidence="6">
    <location>
        <begin position="270"/>
        <end position="292"/>
    </location>
</feature>
<dbReference type="AlphaFoldDB" id="B4LWV0"/>
<feature type="transmembrane region" description="Helical" evidence="6">
    <location>
        <begin position="371"/>
        <end position="389"/>
    </location>
</feature>
<dbReference type="Proteomes" id="UP000008792">
    <property type="component" value="Unassembled WGS sequence"/>
</dbReference>
<evidence type="ECO:0000256" key="3">
    <source>
        <dbReference type="ARBA" id="ARBA00022692"/>
    </source>
</evidence>
<dbReference type="FunCoup" id="B4LWV0">
    <property type="interactions" value="79"/>
</dbReference>
<evidence type="ECO:0000256" key="4">
    <source>
        <dbReference type="ARBA" id="ARBA00022989"/>
    </source>
</evidence>
<dbReference type="InterPro" id="IPR036259">
    <property type="entry name" value="MFS_trans_sf"/>
</dbReference>
<keyword evidence="2" id="KW-0813">Transport</keyword>
<evidence type="ECO:0000256" key="5">
    <source>
        <dbReference type="ARBA" id="ARBA00023136"/>
    </source>
</evidence>
<feature type="transmembrane region" description="Helical" evidence="6">
    <location>
        <begin position="462"/>
        <end position="484"/>
    </location>
</feature>
<feature type="transmembrane region" description="Helical" evidence="6">
    <location>
        <begin position="438"/>
        <end position="456"/>
    </location>
</feature>
<dbReference type="eggNOG" id="KOG2615">
    <property type="taxonomic scope" value="Eukaryota"/>
</dbReference>